<reference evidence="2" key="2">
    <citation type="journal article" date="2021" name="PeerJ">
        <title>Extensive microbial diversity within the chicken gut microbiome revealed by metagenomics and culture.</title>
        <authorList>
            <person name="Gilroy R."/>
            <person name="Ravi A."/>
            <person name="Getino M."/>
            <person name="Pursley I."/>
            <person name="Horton D.L."/>
            <person name="Alikhan N.F."/>
            <person name="Baker D."/>
            <person name="Gharbi K."/>
            <person name="Hall N."/>
            <person name="Watson M."/>
            <person name="Adriaenssens E.M."/>
            <person name="Foster-Nyarko E."/>
            <person name="Jarju S."/>
            <person name="Secka A."/>
            <person name="Antonio M."/>
            <person name="Oren A."/>
            <person name="Chaudhuri R.R."/>
            <person name="La Ragione R."/>
            <person name="Hildebrand F."/>
            <person name="Pallen M.J."/>
        </authorList>
    </citation>
    <scope>NUCLEOTIDE SEQUENCE</scope>
    <source>
        <strain evidence="2">ChiSxjej1B13-7041</strain>
    </source>
</reference>
<keyword evidence="1" id="KW-0812">Transmembrane</keyword>
<feature type="transmembrane region" description="Helical" evidence="1">
    <location>
        <begin position="135"/>
        <end position="160"/>
    </location>
</feature>
<evidence type="ECO:0000313" key="2">
    <source>
        <dbReference type="EMBL" id="HIR92967.1"/>
    </source>
</evidence>
<feature type="transmembrane region" description="Helical" evidence="1">
    <location>
        <begin position="18"/>
        <end position="39"/>
    </location>
</feature>
<reference evidence="2" key="1">
    <citation type="submission" date="2020-10" db="EMBL/GenBank/DDBJ databases">
        <authorList>
            <person name="Gilroy R."/>
        </authorList>
    </citation>
    <scope>NUCLEOTIDE SEQUENCE</scope>
    <source>
        <strain evidence="2">ChiSxjej1B13-7041</strain>
    </source>
</reference>
<gene>
    <name evidence="2" type="ORF">IAB98_06075</name>
</gene>
<keyword evidence="1" id="KW-0472">Membrane</keyword>
<dbReference type="Proteomes" id="UP000886841">
    <property type="component" value="Unassembled WGS sequence"/>
</dbReference>
<dbReference type="InterPro" id="IPR024529">
    <property type="entry name" value="ECF_trnsprt_substrate-spec"/>
</dbReference>
<dbReference type="GO" id="GO:0022857">
    <property type="term" value="F:transmembrane transporter activity"/>
    <property type="evidence" value="ECO:0007669"/>
    <property type="project" value="InterPro"/>
</dbReference>
<name>A0A9D1JG87_9FIRM</name>
<dbReference type="Gene3D" id="1.10.1760.20">
    <property type="match status" value="1"/>
</dbReference>
<dbReference type="Pfam" id="PF12822">
    <property type="entry name" value="ECF_trnsprt"/>
    <property type="match status" value="1"/>
</dbReference>
<evidence type="ECO:0000313" key="3">
    <source>
        <dbReference type="Proteomes" id="UP000886841"/>
    </source>
</evidence>
<keyword evidence="1" id="KW-1133">Transmembrane helix</keyword>
<protein>
    <submittedName>
        <fullName evidence="2">ECF transporter S component</fullName>
    </submittedName>
</protein>
<feature type="transmembrane region" description="Helical" evidence="1">
    <location>
        <begin position="180"/>
        <end position="203"/>
    </location>
</feature>
<feature type="transmembrane region" description="Helical" evidence="1">
    <location>
        <begin position="51"/>
        <end position="76"/>
    </location>
</feature>
<accession>A0A9D1JG87</accession>
<sequence length="219" mass="22998">MNTATATSNQRTKGLTQVALFAALIFLMAFTPFLGYIPLGFTRATIIHIPVIIGSLVLGPGKGAFLGGVFGLTSFLNNTFNPTATSFVFSPFYSLGEVSGGVGSLVICFLPRILVGVVPYFVYRAAVKLRKKDGVSTVGLALAGISGALTNTLLVMNLIFLIFGDKYAAASQATKTGYGFILSIIGINGVPEAIVAGILVVLVGKVLMRKSVMQRLGLR</sequence>
<proteinExistence type="predicted"/>
<evidence type="ECO:0000256" key="1">
    <source>
        <dbReference type="SAM" id="Phobius"/>
    </source>
</evidence>
<organism evidence="2 3">
    <name type="scientific">Candidatus Egerieimonas intestinavium</name>
    <dbReference type="NCBI Taxonomy" id="2840777"/>
    <lineage>
        <taxon>Bacteria</taxon>
        <taxon>Bacillati</taxon>
        <taxon>Bacillota</taxon>
        <taxon>Clostridia</taxon>
        <taxon>Lachnospirales</taxon>
        <taxon>Lachnospiraceae</taxon>
        <taxon>Lachnospiraceae incertae sedis</taxon>
        <taxon>Candidatus Egerieimonas</taxon>
    </lineage>
</organism>
<dbReference type="EMBL" id="DVHU01000057">
    <property type="protein sequence ID" value="HIR92967.1"/>
    <property type="molecule type" value="Genomic_DNA"/>
</dbReference>
<feature type="transmembrane region" description="Helical" evidence="1">
    <location>
        <begin position="102"/>
        <end position="123"/>
    </location>
</feature>
<dbReference type="AlphaFoldDB" id="A0A9D1JG87"/>
<comment type="caution">
    <text evidence="2">The sequence shown here is derived from an EMBL/GenBank/DDBJ whole genome shotgun (WGS) entry which is preliminary data.</text>
</comment>